<evidence type="ECO:0000256" key="1">
    <source>
        <dbReference type="ARBA" id="ARBA00004651"/>
    </source>
</evidence>
<keyword evidence="3" id="KW-1003">Cell membrane</keyword>
<dbReference type="OrthoDB" id="5382961at2"/>
<feature type="transmembrane region" description="Helical" evidence="7">
    <location>
        <begin position="63"/>
        <end position="87"/>
    </location>
</feature>
<reference evidence="8 9" key="1">
    <citation type="submission" date="2018-05" db="EMBL/GenBank/DDBJ databases">
        <title>Rhodoferax soyangensis sp.nov., isolated from an oligotrophic freshwater lake.</title>
        <authorList>
            <person name="Park M."/>
        </authorList>
    </citation>
    <scope>NUCLEOTIDE SEQUENCE [LARGE SCALE GENOMIC DNA]</scope>
    <source>
        <strain evidence="8 9">IMCC26218</strain>
    </source>
</reference>
<name>A0A3E1RDC0_9BURK</name>
<keyword evidence="9" id="KW-1185">Reference proteome</keyword>
<sequence>MLNTKTAPYAVLLLRVSLGLLFLAHAATKVFIITLPGFVGFFASLGLPPFLAYAIVALETWGGLALILGIYAPLVALTLAIEVLATIVLVHAGKGWQAGKGGWEFPALWTVALIAICLLGDGPYALRPLGTVKRP</sequence>
<keyword evidence="5 7" id="KW-1133">Transmembrane helix</keyword>
<dbReference type="InterPro" id="IPR051907">
    <property type="entry name" value="DoxX-like_oxidoreductase"/>
</dbReference>
<comment type="caution">
    <text evidence="8">The sequence shown here is derived from an EMBL/GenBank/DDBJ whole genome shotgun (WGS) entry which is preliminary data.</text>
</comment>
<evidence type="ECO:0000256" key="4">
    <source>
        <dbReference type="ARBA" id="ARBA00022692"/>
    </source>
</evidence>
<dbReference type="PANTHER" id="PTHR33452">
    <property type="entry name" value="OXIDOREDUCTASE CATD-RELATED"/>
    <property type="match status" value="1"/>
</dbReference>
<evidence type="ECO:0000256" key="7">
    <source>
        <dbReference type="SAM" id="Phobius"/>
    </source>
</evidence>
<proteinExistence type="inferred from homology"/>
<dbReference type="Pfam" id="PF07681">
    <property type="entry name" value="DoxX"/>
    <property type="match status" value="1"/>
</dbReference>
<evidence type="ECO:0000256" key="3">
    <source>
        <dbReference type="ARBA" id="ARBA00022475"/>
    </source>
</evidence>
<dbReference type="Proteomes" id="UP000260665">
    <property type="component" value="Unassembled WGS sequence"/>
</dbReference>
<evidence type="ECO:0000313" key="8">
    <source>
        <dbReference type="EMBL" id="RFO97367.1"/>
    </source>
</evidence>
<dbReference type="EMBL" id="QFZK01000004">
    <property type="protein sequence ID" value="RFO97367.1"/>
    <property type="molecule type" value="Genomic_DNA"/>
</dbReference>
<organism evidence="8 9">
    <name type="scientific">Rhodoferax lacus</name>
    <dbReference type="NCBI Taxonomy" id="2184758"/>
    <lineage>
        <taxon>Bacteria</taxon>
        <taxon>Pseudomonadati</taxon>
        <taxon>Pseudomonadota</taxon>
        <taxon>Betaproteobacteria</taxon>
        <taxon>Burkholderiales</taxon>
        <taxon>Comamonadaceae</taxon>
        <taxon>Rhodoferax</taxon>
    </lineage>
</organism>
<dbReference type="InterPro" id="IPR032808">
    <property type="entry name" value="DoxX"/>
</dbReference>
<comment type="similarity">
    <text evidence="2">Belongs to the DoxX family.</text>
</comment>
<evidence type="ECO:0000256" key="6">
    <source>
        <dbReference type="ARBA" id="ARBA00023136"/>
    </source>
</evidence>
<dbReference type="GO" id="GO:0005886">
    <property type="term" value="C:plasma membrane"/>
    <property type="evidence" value="ECO:0007669"/>
    <property type="project" value="UniProtKB-SubCell"/>
</dbReference>
<feature type="transmembrane region" description="Helical" evidence="7">
    <location>
        <begin position="107"/>
        <end position="126"/>
    </location>
</feature>
<dbReference type="RefSeq" id="WP_117176485.1">
    <property type="nucleotide sequence ID" value="NZ_QFZK01000004.1"/>
</dbReference>
<evidence type="ECO:0000256" key="2">
    <source>
        <dbReference type="ARBA" id="ARBA00006679"/>
    </source>
</evidence>
<dbReference type="PANTHER" id="PTHR33452:SF1">
    <property type="entry name" value="INNER MEMBRANE PROTEIN YPHA-RELATED"/>
    <property type="match status" value="1"/>
</dbReference>
<protein>
    <submittedName>
        <fullName evidence="8">LysR family transcriptional regulator</fullName>
    </submittedName>
</protein>
<dbReference type="AlphaFoldDB" id="A0A3E1RDC0"/>
<feature type="transmembrane region" description="Helical" evidence="7">
    <location>
        <begin position="36"/>
        <end position="56"/>
    </location>
</feature>
<keyword evidence="6 7" id="KW-0472">Membrane</keyword>
<accession>A0A3E1RDC0</accession>
<evidence type="ECO:0000256" key="5">
    <source>
        <dbReference type="ARBA" id="ARBA00022989"/>
    </source>
</evidence>
<gene>
    <name evidence="8" type="ORF">DIC66_09595</name>
</gene>
<keyword evidence="4 7" id="KW-0812">Transmembrane</keyword>
<comment type="subcellular location">
    <subcellularLocation>
        <location evidence="1">Cell membrane</location>
        <topology evidence="1">Multi-pass membrane protein</topology>
    </subcellularLocation>
</comment>
<evidence type="ECO:0000313" key="9">
    <source>
        <dbReference type="Proteomes" id="UP000260665"/>
    </source>
</evidence>